<reference evidence="3 4" key="1">
    <citation type="submission" date="2024-03" db="EMBL/GenBank/DDBJ databases">
        <title>Two novel species of the genus Flavobacterium exhibiting potentially degradation of complex polysaccharides.</title>
        <authorList>
            <person name="Lian X."/>
        </authorList>
    </citation>
    <scope>NUCLEOTIDE SEQUENCE [LARGE SCALE GENOMIC DNA]</scope>
    <source>
        <strain evidence="4">j3</strain>
    </source>
</reference>
<evidence type="ECO:0000259" key="2">
    <source>
        <dbReference type="Pfam" id="PF18962"/>
    </source>
</evidence>
<protein>
    <submittedName>
        <fullName evidence="3">DNRLRE domain-containing protein</fullName>
    </submittedName>
</protein>
<evidence type="ECO:0000313" key="4">
    <source>
        <dbReference type="Proteomes" id="UP001460072"/>
    </source>
</evidence>
<dbReference type="EMBL" id="JBCGDO010000044">
    <property type="protein sequence ID" value="MEM0544016.1"/>
    <property type="molecule type" value="Genomic_DNA"/>
</dbReference>
<dbReference type="Pfam" id="PF18962">
    <property type="entry name" value="Por_Secre_tail"/>
    <property type="match status" value="1"/>
</dbReference>
<dbReference type="InterPro" id="IPR026444">
    <property type="entry name" value="Secre_tail"/>
</dbReference>
<dbReference type="NCBIfam" id="TIGR04183">
    <property type="entry name" value="Por_Secre_tail"/>
    <property type="match status" value="1"/>
</dbReference>
<feature type="domain" description="Secretion system C-terminal sorting" evidence="2">
    <location>
        <begin position="182"/>
        <end position="257"/>
    </location>
</feature>
<evidence type="ECO:0000256" key="1">
    <source>
        <dbReference type="ARBA" id="ARBA00022729"/>
    </source>
</evidence>
<comment type="caution">
    <text evidence="3">The sequence shown here is derived from an EMBL/GenBank/DDBJ whole genome shotgun (WGS) entry which is preliminary data.</text>
</comment>
<proteinExistence type="predicted"/>
<dbReference type="Proteomes" id="UP001460072">
    <property type="component" value="Unassembled WGS sequence"/>
</dbReference>
<sequence length="260" mass="28551">MSVKALRKKLMLLRGLFGQPLAIRGLIDFDLSSLPAGVTIQSATLTLYNNPTSQNGNANGQHVNSSGSNESVLQRITAPWTEDVSWSTQPTTTTQNEVTLLQNTSPIQNYVLDVKNLLQDIIANPNSSFGFLLKLKTETPFRMLTFASSDHPNAALHPKLEICYSATLATMNPEPQKNTVALFPNPSSGVVTIALNEANNPNSSTTRFVLYDTTGKKVFEDHHFQSSTLSYDISSLQNGLYYWVVTTDQARSTGKLILNK</sequence>
<evidence type="ECO:0000313" key="3">
    <source>
        <dbReference type="EMBL" id="MEM0544016.1"/>
    </source>
</evidence>
<dbReference type="RefSeq" id="WP_342697182.1">
    <property type="nucleotide sequence ID" value="NZ_JBCGDO010000044.1"/>
</dbReference>
<dbReference type="NCBIfam" id="NF033679">
    <property type="entry name" value="DNRLRE_dom"/>
    <property type="match status" value="1"/>
</dbReference>
<keyword evidence="4" id="KW-1185">Reference proteome</keyword>
<gene>
    <name evidence="3" type="ORF">WFZ85_15560</name>
</gene>
<organism evidence="3 4">
    <name type="scientific">Flavobacterium aureirubrum</name>
    <dbReference type="NCBI Taxonomy" id="3133147"/>
    <lineage>
        <taxon>Bacteria</taxon>
        <taxon>Pseudomonadati</taxon>
        <taxon>Bacteroidota</taxon>
        <taxon>Flavobacteriia</taxon>
        <taxon>Flavobacteriales</taxon>
        <taxon>Flavobacteriaceae</taxon>
        <taxon>Flavobacterium</taxon>
    </lineage>
</organism>
<accession>A0ABU9N987</accession>
<keyword evidence="1" id="KW-0732">Signal</keyword>
<name>A0ABU9N987_9FLAO</name>